<keyword evidence="2" id="KW-1185">Reference proteome</keyword>
<reference evidence="1 2" key="1">
    <citation type="submission" date="2014-01" db="EMBL/GenBank/DDBJ databases">
        <authorList>
            <person name="Dobos K."/>
            <person name="Lenaerts A."/>
            <person name="Ordway D."/>
            <person name="DeGroote M.A."/>
            <person name="Parker T."/>
            <person name="Sizemore C."/>
            <person name="Tallon L.J."/>
            <person name="Sadzewicz L.K."/>
            <person name="Sengamalay N."/>
            <person name="Fraser C.M."/>
            <person name="Hine E."/>
            <person name="Shefchek K.A."/>
            <person name="Das S.P."/>
            <person name="Tettelin H."/>
        </authorList>
    </citation>
    <scope>NUCLEOTIDE SEQUENCE [LARGE SCALE GENOMIC DNA]</scope>
    <source>
        <strain evidence="1 2">Harvey</strain>
    </source>
</reference>
<dbReference type="Proteomes" id="UP000020681">
    <property type="component" value="Unassembled WGS sequence"/>
</dbReference>
<evidence type="ECO:0000313" key="1">
    <source>
        <dbReference type="EMBL" id="EUA86093.1"/>
    </source>
</evidence>
<protein>
    <submittedName>
        <fullName evidence="1">Uncharacterized protein</fullName>
    </submittedName>
</protein>
<accession>A0ABN0QN52</accession>
<name>A0ABN0QN52_MYCUL</name>
<comment type="caution">
    <text evidence="1">The sequence shown here is derived from an EMBL/GenBank/DDBJ whole genome shotgun (WGS) entry which is preliminary data.</text>
</comment>
<gene>
    <name evidence="1" type="ORF">I551_7426</name>
</gene>
<sequence length="38" mass="3885">MRPDDVSRLTADAVVRRVALLAVHTSPLAQPGTGDAGA</sequence>
<organism evidence="1 2">
    <name type="scientific">Mycobacterium ulcerans str. Harvey</name>
    <dbReference type="NCBI Taxonomy" id="1299332"/>
    <lineage>
        <taxon>Bacteria</taxon>
        <taxon>Bacillati</taxon>
        <taxon>Actinomycetota</taxon>
        <taxon>Actinomycetes</taxon>
        <taxon>Mycobacteriales</taxon>
        <taxon>Mycobacteriaceae</taxon>
        <taxon>Mycobacterium</taxon>
        <taxon>Mycobacterium ulcerans group</taxon>
    </lineage>
</organism>
<evidence type="ECO:0000313" key="2">
    <source>
        <dbReference type="Proteomes" id="UP000020681"/>
    </source>
</evidence>
<proteinExistence type="predicted"/>
<dbReference type="EMBL" id="JAOL01000182">
    <property type="protein sequence ID" value="EUA86093.1"/>
    <property type="molecule type" value="Genomic_DNA"/>
</dbReference>